<feature type="region of interest" description="Disordered" evidence="1">
    <location>
        <begin position="89"/>
        <end position="111"/>
    </location>
</feature>
<name>A0AA36MGL6_CYLNA</name>
<dbReference type="Proteomes" id="UP001176961">
    <property type="component" value="Unassembled WGS sequence"/>
</dbReference>
<keyword evidence="3" id="KW-1185">Reference proteome</keyword>
<protein>
    <submittedName>
        <fullName evidence="2">Uncharacterized protein</fullName>
    </submittedName>
</protein>
<dbReference type="EMBL" id="CATQJL010000326">
    <property type="protein sequence ID" value="CAJ0609380.1"/>
    <property type="molecule type" value="Genomic_DNA"/>
</dbReference>
<gene>
    <name evidence="2" type="ORF">CYNAS_LOCUS21363</name>
</gene>
<evidence type="ECO:0000256" key="1">
    <source>
        <dbReference type="SAM" id="MobiDB-lite"/>
    </source>
</evidence>
<evidence type="ECO:0000313" key="3">
    <source>
        <dbReference type="Proteomes" id="UP001176961"/>
    </source>
</evidence>
<sequence length="118" mass="13494">MSPKRGSRADNCNKCTLDNKSLASHLPDVALRSWSRERLYVSNIGDFCVHCPVKPQKRIDFDIFTPRERLQDQRNGYAQISQGGWITADKSELEQESNASRSAGHENEIRDTHARLCY</sequence>
<organism evidence="2 3">
    <name type="scientific">Cylicocyclus nassatus</name>
    <name type="common">Nematode worm</name>
    <dbReference type="NCBI Taxonomy" id="53992"/>
    <lineage>
        <taxon>Eukaryota</taxon>
        <taxon>Metazoa</taxon>
        <taxon>Ecdysozoa</taxon>
        <taxon>Nematoda</taxon>
        <taxon>Chromadorea</taxon>
        <taxon>Rhabditida</taxon>
        <taxon>Rhabditina</taxon>
        <taxon>Rhabditomorpha</taxon>
        <taxon>Strongyloidea</taxon>
        <taxon>Strongylidae</taxon>
        <taxon>Cylicocyclus</taxon>
    </lineage>
</organism>
<proteinExistence type="predicted"/>
<accession>A0AA36MGL6</accession>
<dbReference type="AlphaFoldDB" id="A0AA36MGL6"/>
<comment type="caution">
    <text evidence="2">The sequence shown here is derived from an EMBL/GenBank/DDBJ whole genome shotgun (WGS) entry which is preliminary data.</text>
</comment>
<evidence type="ECO:0000313" key="2">
    <source>
        <dbReference type="EMBL" id="CAJ0609380.1"/>
    </source>
</evidence>
<reference evidence="2" key="1">
    <citation type="submission" date="2023-07" db="EMBL/GenBank/DDBJ databases">
        <authorList>
            <consortium name="CYATHOMIX"/>
        </authorList>
    </citation>
    <scope>NUCLEOTIDE SEQUENCE</scope>
    <source>
        <strain evidence="2">N/A</strain>
    </source>
</reference>